<dbReference type="PANTHER" id="PTHR40407">
    <property type="entry name" value="MEMBRANE PROTEIN-LIKE PROTEIN"/>
    <property type="match status" value="1"/>
</dbReference>
<sequence length="381" mass="43458">MTSEQLKTRIHSIDIMRGVVILLMLLDHVRERFFLHMAVSDPMDVDVTSPGLFWSRFAAHFCAPTFIFLTGLSAWLYSHPSSGKVRSARSFLVKRGLFLIALEVTIICFLWIWFIPTIFLQVMWAIGLCMLALALLINLPQRLLLALGLLIVFGHNLLTPISFNPGERGYTLWTILHDRGFISEGGLVNVKISYPVLPWIGVILLGYCAGPLYASSRDSDDRKQWLIGLGLGCIALFAILRGLNVYGETLPWQQFASTAQTAMSIFNVTKYPPSLSFLLITFALMFFGLWLFERPLNRLTNAFRVYGSVPMFFYLFHLYILLILYTICRAIFGANHGAYFGVNDITWIWLITVVLAVVLYWPTKAFSDYKRVAKKPWLKYL</sequence>
<dbReference type="EMBL" id="LAZR01013613">
    <property type="protein sequence ID" value="KKM21150.1"/>
    <property type="molecule type" value="Genomic_DNA"/>
</dbReference>
<gene>
    <name evidence="3" type="ORF">LCGC14_1638330</name>
</gene>
<keyword evidence="1" id="KW-0812">Transmembrane</keyword>
<feature type="transmembrane region" description="Helical" evidence="1">
    <location>
        <begin position="274"/>
        <end position="292"/>
    </location>
</feature>
<feature type="transmembrane region" description="Helical" evidence="1">
    <location>
        <begin position="225"/>
        <end position="243"/>
    </location>
</feature>
<feature type="transmembrane region" description="Helical" evidence="1">
    <location>
        <begin position="144"/>
        <end position="163"/>
    </location>
</feature>
<dbReference type="PANTHER" id="PTHR40407:SF1">
    <property type="entry name" value="HEPARAN-ALPHA-GLUCOSAMINIDE N-ACETYLTRANSFERASE CATALYTIC DOMAIN-CONTAINING PROTEIN"/>
    <property type="match status" value="1"/>
</dbReference>
<keyword evidence="1" id="KW-1133">Transmembrane helix</keyword>
<feature type="domain" description="Heparan-alpha-glucosaminide N-acetyltransferase catalytic" evidence="2">
    <location>
        <begin position="9"/>
        <end position="216"/>
    </location>
</feature>
<keyword evidence="1" id="KW-0472">Membrane</keyword>
<protein>
    <recommendedName>
        <fullName evidence="2">Heparan-alpha-glucosaminide N-acetyltransferase catalytic domain-containing protein</fullName>
    </recommendedName>
</protein>
<accession>A0A0F9KZX5</accession>
<reference evidence="3" key="1">
    <citation type="journal article" date="2015" name="Nature">
        <title>Complex archaea that bridge the gap between prokaryotes and eukaryotes.</title>
        <authorList>
            <person name="Spang A."/>
            <person name="Saw J.H."/>
            <person name="Jorgensen S.L."/>
            <person name="Zaremba-Niedzwiedzka K."/>
            <person name="Martijn J."/>
            <person name="Lind A.E."/>
            <person name="van Eijk R."/>
            <person name="Schleper C."/>
            <person name="Guy L."/>
            <person name="Ettema T.J."/>
        </authorList>
    </citation>
    <scope>NUCLEOTIDE SEQUENCE</scope>
</reference>
<proteinExistence type="predicted"/>
<feature type="transmembrane region" description="Helical" evidence="1">
    <location>
        <begin position="338"/>
        <end position="361"/>
    </location>
</feature>
<feature type="transmembrane region" description="Helical" evidence="1">
    <location>
        <begin position="121"/>
        <end position="137"/>
    </location>
</feature>
<feature type="transmembrane region" description="Helical" evidence="1">
    <location>
        <begin position="57"/>
        <end position="77"/>
    </location>
</feature>
<feature type="transmembrane region" description="Helical" evidence="1">
    <location>
        <begin position="312"/>
        <end position="332"/>
    </location>
</feature>
<comment type="caution">
    <text evidence="3">The sequence shown here is derived from an EMBL/GenBank/DDBJ whole genome shotgun (WGS) entry which is preliminary data.</text>
</comment>
<name>A0A0F9KZX5_9ZZZZ</name>
<organism evidence="3">
    <name type="scientific">marine sediment metagenome</name>
    <dbReference type="NCBI Taxonomy" id="412755"/>
    <lineage>
        <taxon>unclassified sequences</taxon>
        <taxon>metagenomes</taxon>
        <taxon>ecological metagenomes</taxon>
    </lineage>
</organism>
<dbReference type="Pfam" id="PF07786">
    <property type="entry name" value="HGSNAT_cat"/>
    <property type="match status" value="1"/>
</dbReference>
<feature type="transmembrane region" description="Helical" evidence="1">
    <location>
        <begin position="97"/>
        <end position="115"/>
    </location>
</feature>
<dbReference type="InterPro" id="IPR012429">
    <property type="entry name" value="HGSNAT_cat"/>
</dbReference>
<evidence type="ECO:0000313" key="3">
    <source>
        <dbReference type="EMBL" id="KKM21150.1"/>
    </source>
</evidence>
<evidence type="ECO:0000259" key="2">
    <source>
        <dbReference type="Pfam" id="PF07786"/>
    </source>
</evidence>
<evidence type="ECO:0000256" key="1">
    <source>
        <dbReference type="SAM" id="Phobius"/>
    </source>
</evidence>
<dbReference type="AlphaFoldDB" id="A0A0F9KZX5"/>
<feature type="transmembrane region" description="Helical" evidence="1">
    <location>
        <begin position="196"/>
        <end position="213"/>
    </location>
</feature>